<proteinExistence type="predicted"/>
<dbReference type="RefSeq" id="WP_015103109.1">
    <property type="nucleotide sequence ID" value="NC_019673.1"/>
</dbReference>
<dbReference type="HOGENOM" id="CLU_3029742_0_0_11"/>
<evidence type="ECO:0000313" key="2">
    <source>
        <dbReference type="EMBL" id="CCH32998.1"/>
    </source>
</evidence>
<protein>
    <submittedName>
        <fullName evidence="2">Uncharacterized protein</fullName>
    </submittedName>
</protein>
<name>K0K8N3_SACES</name>
<keyword evidence="3" id="KW-1185">Reference proteome</keyword>
<dbReference type="EMBL" id="HE804045">
    <property type="protein sequence ID" value="CCH32998.1"/>
    <property type="molecule type" value="Genomic_DNA"/>
</dbReference>
<evidence type="ECO:0000313" key="3">
    <source>
        <dbReference type="Proteomes" id="UP000006281"/>
    </source>
</evidence>
<organism evidence="2 3">
    <name type="scientific">Saccharothrix espanaensis (strain ATCC 51144 / DSM 44229 / JCM 9112 / NBRC 15066 / NRRL 15764)</name>
    <dbReference type="NCBI Taxonomy" id="1179773"/>
    <lineage>
        <taxon>Bacteria</taxon>
        <taxon>Bacillati</taxon>
        <taxon>Actinomycetota</taxon>
        <taxon>Actinomycetes</taxon>
        <taxon>Pseudonocardiales</taxon>
        <taxon>Pseudonocardiaceae</taxon>
        <taxon>Saccharothrix</taxon>
    </lineage>
</organism>
<dbReference type="Proteomes" id="UP000006281">
    <property type="component" value="Chromosome"/>
</dbReference>
<dbReference type="KEGG" id="sesp:BN6_57400"/>
<dbReference type="PATRIC" id="fig|1179773.3.peg.5774"/>
<reference evidence="2 3" key="1">
    <citation type="journal article" date="2012" name="BMC Genomics">
        <title>Complete genome sequence of Saccharothrix espanaensis DSM 44229T and comparison to the other completely sequenced Pseudonocardiaceae.</title>
        <authorList>
            <person name="Strobel T."/>
            <person name="Al-Dilaimi A."/>
            <person name="Blom J."/>
            <person name="Gessner A."/>
            <person name="Kalinowski J."/>
            <person name="Luzhetska M."/>
            <person name="Puhler A."/>
            <person name="Szczepanowski R."/>
            <person name="Bechthold A."/>
            <person name="Ruckert C."/>
        </authorList>
    </citation>
    <scope>NUCLEOTIDE SEQUENCE [LARGE SCALE GENOMIC DNA]</scope>
    <source>
        <strain evidence="3">ATCC 51144 / DSM 44229 / JCM 9112 / NBRC 15066 / NRRL 15764</strain>
    </source>
</reference>
<accession>K0K8N3</accession>
<sequence length="55" mass="5832">MTAHTTDDGLEAIAARLWADFAELHAGELTGLEDYPGTPPRRASCPRRGPVAAQA</sequence>
<evidence type="ECO:0000256" key="1">
    <source>
        <dbReference type="SAM" id="MobiDB-lite"/>
    </source>
</evidence>
<dbReference type="AlphaFoldDB" id="K0K8N3"/>
<feature type="region of interest" description="Disordered" evidence="1">
    <location>
        <begin position="30"/>
        <end position="55"/>
    </location>
</feature>
<gene>
    <name evidence="2" type="ordered locus">BN6_57400</name>
</gene>
<dbReference type="STRING" id="1179773.BN6_57400"/>